<dbReference type="InterPro" id="IPR016161">
    <property type="entry name" value="Ald_DH/histidinol_DH"/>
</dbReference>
<comment type="similarity">
    <text evidence="1 3">Belongs to the aldehyde dehydrogenase family.</text>
</comment>
<dbReference type="Pfam" id="PF00171">
    <property type="entry name" value="Aldedh"/>
    <property type="match status" value="1"/>
</dbReference>
<feature type="active site" evidence="4">
    <location>
        <position position="269"/>
    </location>
</feature>
<dbReference type="AlphaFoldDB" id="A0A9W8CZR5"/>
<dbReference type="GO" id="GO:0004029">
    <property type="term" value="F:aldehyde dehydrogenase (NAD+) activity"/>
    <property type="evidence" value="ECO:0007669"/>
    <property type="project" value="TreeGrafter"/>
</dbReference>
<comment type="caution">
    <text evidence="8">The sequence shown here is derived from an EMBL/GenBank/DDBJ whole genome shotgun (WGS) entry which is preliminary data.</text>
</comment>
<dbReference type="FunFam" id="3.40.605.10:FF:000004">
    <property type="entry name" value="Aldehyde dehydrogenase"/>
    <property type="match status" value="1"/>
</dbReference>
<protein>
    <recommendedName>
        <fullName evidence="3">Aldehyde dehydrogenase</fullName>
    </recommendedName>
</protein>
<dbReference type="Proteomes" id="UP001143981">
    <property type="component" value="Unassembled WGS sequence"/>
</dbReference>
<evidence type="ECO:0000256" key="1">
    <source>
        <dbReference type="ARBA" id="ARBA00009986"/>
    </source>
</evidence>
<evidence type="ECO:0000313" key="8">
    <source>
        <dbReference type="EMBL" id="KAJ1732967.1"/>
    </source>
</evidence>
<feature type="transmembrane region" description="Helical" evidence="6">
    <location>
        <begin position="507"/>
        <end position="528"/>
    </location>
</feature>
<name>A0A9W8CZR5_9FUNG</name>
<keyword evidence="6" id="KW-1133">Transmembrane helix</keyword>
<keyword evidence="6" id="KW-0472">Membrane</keyword>
<dbReference type="PANTHER" id="PTHR43570:SF16">
    <property type="entry name" value="ALDEHYDE DEHYDROGENASE TYPE III, ISOFORM Q"/>
    <property type="match status" value="1"/>
</dbReference>
<dbReference type="CDD" id="cd07087">
    <property type="entry name" value="ALDH_F3-13-14_CALDH-like"/>
    <property type="match status" value="1"/>
</dbReference>
<feature type="domain" description="Aldehyde dehydrogenase" evidence="7">
    <location>
        <begin position="41"/>
        <end position="456"/>
    </location>
</feature>
<proteinExistence type="inferred from homology"/>
<dbReference type="SUPFAM" id="SSF53720">
    <property type="entry name" value="ALDH-like"/>
    <property type="match status" value="1"/>
</dbReference>
<dbReference type="Gene3D" id="3.40.309.10">
    <property type="entry name" value="Aldehyde Dehydrogenase, Chain A, domain 2"/>
    <property type="match status" value="1"/>
</dbReference>
<evidence type="ECO:0000256" key="2">
    <source>
        <dbReference type="ARBA" id="ARBA00023002"/>
    </source>
</evidence>
<evidence type="ECO:0000313" key="9">
    <source>
        <dbReference type="Proteomes" id="UP001143981"/>
    </source>
</evidence>
<dbReference type="OrthoDB" id="440325at2759"/>
<keyword evidence="6" id="KW-0812">Transmembrane</keyword>
<keyword evidence="2 3" id="KW-0560">Oxidoreductase</keyword>
<dbReference type="InterPro" id="IPR015590">
    <property type="entry name" value="Aldehyde_DH_dom"/>
</dbReference>
<gene>
    <name evidence="8" type="ORF">LPJ61_001786</name>
</gene>
<dbReference type="Gene3D" id="3.40.605.10">
    <property type="entry name" value="Aldehyde Dehydrogenase, Chain A, domain 1"/>
    <property type="match status" value="1"/>
</dbReference>
<dbReference type="InterPro" id="IPR016162">
    <property type="entry name" value="Ald_DH_N"/>
</dbReference>
<dbReference type="EMBL" id="JANBOI010000179">
    <property type="protein sequence ID" value="KAJ1732967.1"/>
    <property type="molecule type" value="Genomic_DNA"/>
</dbReference>
<reference evidence="8" key="1">
    <citation type="submission" date="2022-07" db="EMBL/GenBank/DDBJ databases">
        <title>Phylogenomic reconstructions and comparative analyses of Kickxellomycotina fungi.</title>
        <authorList>
            <person name="Reynolds N.K."/>
            <person name="Stajich J.E."/>
            <person name="Barry K."/>
            <person name="Grigoriev I.V."/>
            <person name="Crous P."/>
            <person name="Smith M.E."/>
        </authorList>
    </citation>
    <scope>NUCLEOTIDE SEQUENCE</scope>
    <source>
        <strain evidence="8">BCRC 34381</strain>
    </source>
</reference>
<dbReference type="InterPro" id="IPR016163">
    <property type="entry name" value="Ald_DH_C"/>
</dbReference>
<sequence>MSKEHTTVTGALDKGELAFTPVEDIGGIVSGLHSSFASGVQHSLASRKEQLRAMLRGLREEKRALLDAIYHDIHKPQAESEVTEFSSVEYEIGLFLDNIDAWSRAECLSAGLQQPVMLLSRTEVRREPLGTVLIIGAWNFPLRLALLPVVGAVAAGNCVVLKPSELSSHSAAAVERAVTKYMDPAVIRVVQGGAEQGIELLRQKFDHFFYTGGAAVGRSVARAAADCLAGVTLELGGKTPAIVHADVPDLGPVATRIMWSKLSNAGQVCVSVDHLLVHRSLKDKLLPLLAEVATSMYGESPKLSSDYGRIVNARHWQRLMGVLGATRGTRFAITDDEPDEGDRYIPPVIIDNVKPDDSLMSEELFGPILPVIVYDTLDEAVALVNAGPQPLALYVFAGSAAAEHVLSHTRSGCAVVNDTMLNVASHVAPFGGVGNSGVGNYTGRHSLETFTHSRYVLKRPLWFPAPGVDTVRMPPYSAPANSWKLSLSKSMAYPRLRSLSESFLGRLATWIPFWRILAIIPGLLVAMFKAQPAVRRNRSKV</sequence>
<dbReference type="PIRSF" id="PIRSF036492">
    <property type="entry name" value="ALDH"/>
    <property type="match status" value="1"/>
</dbReference>
<dbReference type="GO" id="GO:0005737">
    <property type="term" value="C:cytoplasm"/>
    <property type="evidence" value="ECO:0007669"/>
    <property type="project" value="TreeGrafter"/>
</dbReference>
<dbReference type="GO" id="GO:0006081">
    <property type="term" value="P:aldehyde metabolic process"/>
    <property type="evidence" value="ECO:0007669"/>
    <property type="project" value="InterPro"/>
</dbReference>
<dbReference type="InterPro" id="IPR012394">
    <property type="entry name" value="Aldehyde_DH_NAD(P)"/>
</dbReference>
<evidence type="ECO:0000256" key="3">
    <source>
        <dbReference type="PIRNR" id="PIRNR036492"/>
    </source>
</evidence>
<evidence type="ECO:0000256" key="5">
    <source>
        <dbReference type="SAM" id="Coils"/>
    </source>
</evidence>
<accession>A0A9W8CZR5</accession>
<feature type="coiled-coil region" evidence="5">
    <location>
        <begin position="41"/>
        <end position="68"/>
    </location>
</feature>
<dbReference type="PANTHER" id="PTHR43570">
    <property type="entry name" value="ALDEHYDE DEHYDROGENASE"/>
    <property type="match status" value="1"/>
</dbReference>
<evidence type="ECO:0000256" key="6">
    <source>
        <dbReference type="SAM" id="Phobius"/>
    </source>
</evidence>
<evidence type="ECO:0000259" key="7">
    <source>
        <dbReference type="Pfam" id="PF00171"/>
    </source>
</evidence>
<keyword evidence="9" id="KW-1185">Reference proteome</keyword>
<feature type="active site" evidence="4">
    <location>
        <position position="234"/>
    </location>
</feature>
<keyword evidence="5" id="KW-0175">Coiled coil</keyword>
<organism evidence="8 9">
    <name type="scientific">Coemansia biformis</name>
    <dbReference type="NCBI Taxonomy" id="1286918"/>
    <lineage>
        <taxon>Eukaryota</taxon>
        <taxon>Fungi</taxon>
        <taxon>Fungi incertae sedis</taxon>
        <taxon>Zoopagomycota</taxon>
        <taxon>Kickxellomycotina</taxon>
        <taxon>Kickxellomycetes</taxon>
        <taxon>Kickxellales</taxon>
        <taxon>Kickxellaceae</taxon>
        <taxon>Coemansia</taxon>
    </lineage>
</organism>
<evidence type="ECO:0000256" key="4">
    <source>
        <dbReference type="PIRSR" id="PIRSR036492-1"/>
    </source>
</evidence>